<dbReference type="InterPro" id="IPR000847">
    <property type="entry name" value="LysR_HTH_N"/>
</dbReference>
<dbReference type="Pfam" id="PF03466">
    <property type="entry name" value="LysR_substrate"/>
    <property type="match status" value="1"/>
</dbReference>
<comment type="caution">
    <text evidence="6">The sequence shown here is derived from an EMBL/GenBank/DDBJ whole genome shotgun (WGS) entry which is preliminary data.</text>
</comment>
<name>A0ABQ3G6C4_9BURK</name>
<protein>
    <submittedName>
        <fullName evidence="6">DNA-binding transcriptional activator GcvA</fullName>
    </submittedName>
</protein>
<dbReference type="CDD" id="cd08432">
    <property type="entry name" value="PBP2_GcdR_TrpI_HvrB_AmpR_like"/>
    <property type="match status" value="1"/>
</dbReference>
<comment type="similarity">
    <text evidence="1">Belongs to the LysR transcriptional regulatory family.</text>
</comment>
<organism evidence="6 7">
    <name type="scientific">Pseudorhodoferax aquiterrae</name>
    <dbReference type="NCBI Taxonomy" id="747304"/>
    <lineage>
        <taxon>Bacteria</taxon>
        <taxon>Pseudomonadati</taxon>
        <taxon>Pseudomonadota</taxon>
        <taxon>Betaproteobacteria</taxon>
        <taxon>Burkholderiales</taxon>
        <taxon>Comamonadaceae</taxon>
    </lineage>
</organism>
<sequence length="294" mass="31746">MLRAFEAAARLASVTRAADELHVTQSAVSHQIKQLEAWLGVALVTRDGRRLALTPQGAAYLPSLSTAFDLLAQATAGIERQSLRARLTVNALPTLTAQWLIPRLPRFCAQAPEVDVQLVTTAAVLDFDPGAFEVSLRCLTAAELAALQTRPGWRGVAVGRFLPDAVTPVCSPDWLARAGALERPADLRRHQLLHSRSTPQLWRQWLALAGSPRLRPAGELVFDHAHLAVQAATQGLGVALGSPALIADTMASGLLVAPFADMLLHDKDFYWIRPQRAADDAAAQAFCQWLQAAP</sequence>
<dbReference type="Proteomes" id="UP000626210">
    <property type="component" value="Unassembled WGS sequence"/>
</dbReference>
<reference evidence="7" key="1">
    <citation type="journal article" date="2019" name="Int. J. Syst. Evol. Microbiol.">
        <title>The Global Catalogue of Microorganisms (GCM) 10K type strain sequencing project: providing services to taxonomists for standard genome sequencing and annotation.</title>
        <authorList>
            <consortium name="The Broad Institute Genomics Platform"/>
            <consortium name="The Broad Institute Genome Sequencing Center for Infectious Disease"/>
            <person name="Wu L."/>
            <person name="Ma J."/>
        </authorList>
    </citation>
    <scope>NUCLEOTIDE SEQUENCE [LARGE SCALE GENOMIC DNA]</scope>
    <source>
        <strain evidence="7">KCTC 23314</strain>
    </source>
</reference>
<gene>
    <name evidence="6" type="ORF">GCM10007320_36510</name>
</gene>
<feature type="domain" description="HTH lysR-type" evidence="5">
    <location>
        <begin position="1"/>
        <end position="54"/>
    </location>
</feature>
<dbReference type="PRINTS" id="PR00039">
    <property type="entry name" value="HTHLYSR"/>
</dbReference>
<dbReference type="PANTHER" id="PTHR30537:SF74">
    <property type="entry name" value="HTH-TYPE TRANSCRIPTIONAL REGULATOR TRPI"/>
    <property type="match status" value="1"/>
</dbReference>
<dbReference type="InterPro" id="IPR058163">
    <property type="entry name" value="LysR-type_TF_proteobact-type"/>
</dbReference>
<dbReference type="EMBL" id="BMYK01000011">
    <property type="protein sequence ID" value="GHC89051.1"/>
    <property type="molecule type" value="Genomic_DNA"/>
</dbReference>
<dbReference type="SUPFAM" id="SSF46785">
    <property type="entry name" value="Winged helix' DNA-binding domain"/>
    <property type="match status" value="1"/>
</dbReference>
<evidence type="ECO:0000313" key="7">
    <source>
        <dbReference type="Proteomes" id="UP000626210"/>
    </source>
</evidence>
<keyword evidence="7" id="KW-1185">Reference proteome</keyword>
<proteinExistence type="inferred from homology"/>
<evidence type="ECO:0000256" key="2">
    <source>
        <dbReference type="ARBA" id="ARBA00023015"/>
    </source>
</evidence>
<dbReference type="Gene3D" id="1.10.10.10">
    <property type="entry name" value="Winged helix-like DNA-binding domain superfamily/Winged helix DNA-binding domain"/>
    <property type="match status" value="1"/>
</dbReference>
<evidence type="ECO:0000256" key="4">
    <source>
        <dbReference type="ARBA" id="ARBA00023163"/>
    </source>
</evidence>
<dbReference type="Gene3D" id="3.40.190.10">
    <property type="entry name" value="Periplasmic binding protein-like II"/>
    <property type="match status" value="2"/>
</dbReference>
<keyword evidence="3 6" id="KW-0238">DNA-binding</keyword>
<dbReference type="SUPFAM" id="SSF53850">
    <property type="entry name" value="Periplasmic binding protein-like II"/>
    <property type="match status" value="1"/>
</dbReference>
<evidence type="ECO:0000256" key="1">
    <source>
        <dbReference type="ARBA" id="ARBA00009437"/>
    </source>
</evidence>
<accession>A0ABQ3G6C4</accession>
<evidence type="ECO:0000256" key="3">
    <source>
        <dbReference type="ARBA" id="ARBA00023125"/>
    </source>
</evidence>
<dbReference type="PROSITE" id="PS50931">
    <property type="entry name" value="HTH_LYSR"/>
    <property type="match status" value="1"/>
</dbReference>
<dbReference type="InterPro" id="IPR036388">
    <property type="entry name" value="WH-like_DNA-bd_sf"/>
</dbReference>
<dbReference type="PANTHER" id="PTHR30537">
    <property type="entry name" value="HTH-TYPE TRANSCRIPTIONAL REGULATOR"/>
    <property type="match status" value="1"/>
</dbReference>
<dbReference type="GO" id="GO:0003677">
    <property type="term" value="F:DNA binding"/>
    <property type="evidence" value="ECO:0007669"/>
    <property type="project" value="UniProtKB-KW"/>
</dbReference>
<dbReference type="Pfam" id="PF00126">
    <property type="entry name" value="HTH_1"/>
    <property type="match status" value="1"/>
</dbReference>
<evidence type="ECO:0000259" key="5">
    <source>
        <dbReference type="PROSITE" id="PS50931"/>
    </source>
</evidence>
<keyword evidence="2" id="KW-0805">Transcription regulation</keyword>
<evidence type="ECO:0000313" key="6">
    <source>
        <dbReference type="EMBL" id="GHC89051.1"/>
    </source>
</evidence>
<keyword evidence="4" id="KW-0804">Transcription</keyword>
<dbReference type="InterPro" id="IPR036390">
    <property type="entry name" value="WH_DNA-bd_sf"/>
</dbReference>
<dbReference type="InterPro" id="IPR005119">
    <property type="entry name" value="LysR_subst-bd"/>
</dbReference>